<feature type="region of interest" description="Disordered" evidence="1">
    <location>
        <begin position="234"/>
        <end position="254"/>
    </location>
</feature>
<dbReference type="InterPro" id="IPR000627">
    <property type="entry name" value="Intradiol_dOase_C"/>
</dbReference>
<proteinExistence type="predicted"/>
<feature type="domain" description="Intradiol ring-cleavage dioxygenases" evidence="2">
    <location>
        <begin position="105"/>
        <end position="232"/>
    </location>
</feature>
<organism evidence="3 4">
    <name type="scientific">Pendulispora rubella</name>
    <dbReference type="NCBI Taxonomy" id="2741070"/>
    <lineage>
        <taxon>Bacteria</taxon>
        <taxon>Pseudomonadati</taxon>
        <taxon>Myxococcota</taxon>
        <taxon>Myxococcia</taxon>
        <taxon>Myxococcales</taxon>
        <taxon>Sorangiineae</taxon>
        <taxon>Pendulisporaceae</taxon>
        <taxon>Pendulispora</taxon>
    </lineage>
</organism>
<dbReference type="SUPFAM" id="SSF49482">
    <property type="entry name" value="Aromatic compound dioxygenase"/>
    <property type="match status" value="1"/>
</dbReference>
<sequence>MSKKTGYRTSAHVLSRRQMIHRMGSTLAIAPFTRVLLGCEASDVADTRDANDARLATEWATGGTAAMQGPTPDPFAGGTGTPCILSCRDQLGPCYAPTRRLKDVSDGKPGLPVRLVFLVTDESCNPISGASLDIWHTSADGLYSGNRGAAGHESEWNLSICNPDRVAEAMRSSWFRGTQSSDANGRIYLDTCYPGWYTLRTIHIHGIVRIGNTESLTTQFYFDDALNDDIMKQPVYDERGPRGGRRNNEEGGTAMDPAYRFQTRQMADGSLLAWKQLIVRRSGTSSCRGG</sequence>
<dbReference type="InterPro" id="IPR015889">
    <property type="entry name" value="Intradiol_dOase_core"/>
</dbReference>
<dbReference type="RefSeq" id="WP_394834311.1">
    <property type="nucleotide sequence ID" value="NZ_CP089929.1"/>
</dbReference>
<dbReference type="PANTHER" id="PTHR34315:SF1">
    <property type="entry name" value="INTRADIOL RING-CLEAVAGE DIOXYGENASES DOMAIN-CONTAINING PROTEIN-RELATED"/>
    <property type="match status" value="1"/>
</dbReference>
<protein>
    <submittedName>
        <fullName evidence="3">Protocatechuate 3,4-dioxygenase</fullName>
    </submittedName>
</protein>
<dbReference type="Pfam" id="PF00775">
    <property type="entry name" value="Dioxygenase_C"/>
    <property type="match status" value="1"/>
</dbReference>
<dbReference type="Gene3D" id="2.60.130.10">
    <property type="entry name" value="Aromatic compound dioxygenase"/>
    <property type="match status" value="1"/>
</dbReference>
<evidence type="ECO:0000256" key="1">
    <source>
        <dbReference type="SAM" id="MobiDB-lite"/>
    </source>
</evidence>
<keyword evidence="4" id="KW-1185">Reference proteome</keyword>
<name>A0ABZ2L1P3_9BACT</name>
<accession>A0ABZ2L1P3</accession>
<feature type="compositionally biased region" description="Basic and acidic residues" evidence="1">
    <location>
        <begin position="234"/>
        <end position="249"/>
    </location>
</feature>
<gene>
    <name evidence="3" type="ORF">LVJ94_48210</name>
</gene>
<dbReference type="EMBL" id="CP089983">
    <property type="protein sequence ID" value="WXB04667.1"/>
    <property type="molecule type" value="Genomic_DNA"/>
</dbReference>
<evidence type="ECO:0000313" key="4">
    <source>
        <dbReference type="Proteomes" id="UP001374803"/>
    </source>
</evidence>
<evidence type="ECO:0000259" key="2">
    <source>
        <dbReference type="Pfam" id="PF00775"/>
    </source>
</evidence>
<dbReference type="Proteomes" id="UP001374803">
    <property type="component" value="Chromosome"/>
</dbReference>
<reference evidence="3" key="1">
    <citation type="submission" date="2021-12" db="EMBL/GenBank/DDBJ databases">
        <title>Discovery of the Pendulisporaceae a myxobacterial family with distinct sporulation behavior and unique specialized metabolism.</title>
        <authorList>
            <person name="Garcia R."/>
            <person name="Popoff A."/>
            <person name="Bader C.D."/>
            <person name="Loehr J."/>
            <person name="Walesch S."/>
            <person name="Walt C."/>
            <person name="Boldt J."/>
            <person name="Bunk B."/>
            <person name="Haeckl F.J.F.P.J."/>
            <person name="Gunesch A.P."/>
            <person name="Birkelbach J."/>
            <person name="Nuebel U."/>
            <person name="Pietschmann T."/>
            <person name="Bach T."/>
            <person name="Mueller R."/>
        </authorList>
    </citation>
    <scope>NUCLEOTIDE SEQUENCE</scope>
    <source>
        <strain evidence="3">MSr11367</strain>
    </source>
</reference>
<dbReference type="PANTHER" id="PTHR34315">
    <property type="match status" value="1"/>
</dbReference>
<evidence type="ECO:0000313" key="3">
    <source>
        <dbReference type="EMBL" id="WXB04667.1"/>
    </source>
</evidence>